<organism evidence="2 3">
    <name type="scientific">Croceicoccus ponticola</name>
    <dbReference type="NCBI Taxonomy" id="2217664"/>
    <lineage>
        <taxon>Bacteria</taxon>
        <taxon>Pseudomonadati</taxon>
        <taxon>Pseudomonadota</taxon>
        <taxon>Alphaproteobacteria</taxon>
        <taxon>Sphingomonadales</taxon>
        <taxon>Erythrobacteraceae</taxon>
        <taxon>Croceicoccus</taxon>
    </lineage>
</organism>
<accession>A0A437GV47</accession>
<proteinExistence type="predicted"/>
<evidence type="ECO:0000313" key="3">
    <source>
        <dbReference type="Proteomes" id="UP000283003"/>
    </source>
</evidence>
<protein>
    <submittedName>
        <fullName evidence="2">Uroporphyrinogen-III synthase</fullName>
    </submittedName>
</protein>
<feature type="domain" description="Tetrapyrrole biosynthesis uroporphyrinogen III synthase" evidence="1">
    <location>
        <begin position="29"/>
        <end position="223"/>
    </location>
</feature>
<dbReference type="CDD" id="cd06578">
    <property type="entry name" value="HemD"/>
    <property type="match status" value="1"/>
</dbReference>
<comment type="caution">
    <text evidence="2">The sequence shown here is derived from an EMBL/GenBank/DDBJ whole genome shotgun (WGS) entry which is preliminary data.</text>
</comment>
<reference evidence="2 3" key="1">
    <citation type="submission" date="2018-12" db="EMBL/GenBank/DDBJ databases">
        <title>Croceicoccus ponticola sp. nov., a lipolytic bacterium isolated from seawater.</title>
        <authorList>
            <person name="Yoon J.-H."/>
        </authorList>
    </citation>
    <scope>NUCLEOTIDE SEQUENCE [LARGE SCALE GENOMIC DNA]</scope>
    <source>
        <strain evidence="2 3">GM-16</strain>
    </source>
</reference>
<dbReference type="InterPro" id="IPR036108">
    <property type="entry name" value="4pyrrol_syn_uPrphyn_synt_sf"/>
</dbReference>
<dbReference type="Proteomes" id="UP000283003">
    <property type="component" value="Unassembled WGS sequence"/>
</dbReference>
<evidence type="ECO:0000259" key="1">
    <source>
        <dbReference type="Pfam" id="PF02602"/>
    </source>
</evidence>
<dbReference type="EMBL" id="RXOL01000007">
    <property type="protein sequence ID" value="RVQ65513.1"/>
    <property type="molecule type" value="Genomic_DNA"/>
</dbReference>
<sequence length="232" mass="23373">MKAPACVKTIVAIRPESACSATITLGAEMGIPVAGSPLFAVEPVAWSITGAAYDGLLLGSANVLRHGGEGLRALTSLPAYCVGETTALAARDAGFIIAATGSGGLQAVLPVAIEKGCTKLLRLSGEAHVPLAQPPGVTIDTVTCYRVRDLPVGNDLAATLRGGAVVMLHSGEAAAHFTAEVDRLGIARSGIAVACLAPRVAERAGTGWAALAIAGRTEDRALLALAAQMCQA</sequence>
<evidence type="ECO:0000313" key="2">
    <source>
        <dbReference type="EMBL" id="RVQ65513.1"/>
    </source>
</evidence>
<dbReference type="SUPFAM" id="SSF69618">
    <property type="entry name" value="HemD-like"/>
    <property type="match status" value="1"/>
</dbReference>
<dbReference type="GO" id="GO:0004852">
    <property type="term" value="F:uroporphyrinogen-III synthase activity"/>
    <property type="evidence" value="ECO:0007669"/>
    <property type="project" value="InterPro"/>
</dbReference>
<gene>
    <name evidence="2" type="ORF">EKN06_13350</name>
</gene>
<dbReference type="GO" id="GO:0033014">
    <property type="term" value="P:tetrapyrrole biosynthetic process"/>
    <property type="evidence" value="ECO:0007669"/>
    <property type="project" value="InterPro"/>
</dbReference>
<dbReference type="Pfam" id="PF02602">
    <property type="entry name" value="HEM4"/>
    <property type="match status" value="1"/>
</dbReference>
<dbReference type="InterPro" id="IPR003754">
    <property type="entry name" value="4pyrrol_synth_uPrphyn_synth"/>
</dbReference>
<dbReference type="AlphaFoldDB" id="A0A437GV47"/>
<name>A0A437GV47_9SPHN</name>
<dbReference type="OrthoDB" id="7424801at2"/>
<dbReference type="RefSeq" id="WP_127613415.1">
    <property type="nucleotide sequence ID" value="NZ_RXOL01000007.1"/>
</dbReference>
<dbReference type="Gene3D" id="3.40.50.10090">
    <property type="match status" value="1"/>
</dbReference>
<keyword evidence="3" id="KW-1185">Reference proteome</keyword>